<dbReference type="Gene3D" id="2.70.70.10">
    <property type="entry name" value="Glucose Permease (Domain IIA)"/>
    <property type="match status" value="1"/>
</dbReference>
<evidence type="ECO:0000256" key="1">
    <source>
        <dbReference type="SAM" id="SignalP"/>
    </source>
</evidence>
<dbReference type="CDD" id="cd12797">
    <property type="entry name" value="M23_peptidase"/>
    <property type="match status" value="1"/>
</dbReference>
<reference evidence="3 4" key="1">
    <citation type="submission" date="2014-07" db="EMBL/GenBank/DDBJ databases">
        <title>Draft Genome Sequence of Gephyronic Acid Producer, Cystobacter violaceus Strain Cb vi76.</title>
        <authorList>
            <person name="Stevens D.C."/>
            <person name="Young J."/>
            <person name="Carmichael R."/>
            <person name="Tan J."/>
            <person name="Taylor R.E."/>
        </authorList>
    </citation>
    <scope>NUCLEOTIDE SEQUENCE [LARGE SCALE GENOMIC DNA]</scope>
    <source>
        <strain evidence="3 4">Cb vi76</strain>
    </source>
</reference>
<dbReference type="AlphaFoldDB" id="A0A084SNQ3"/>
<evidence type="ECO:0000259" key="2">
    <source>
        <dbReference type="Pfam" id="PF01551"/>
    </source>
</evidence>
<dbReference type="Proteomes" id="UP000028547">
    <property type="component" value="Unassembled WGS sequence"/>
</dbReference>
<dbReference type="InterPro" id="IPR050570">
    <property type="entry name" value="Cell_wall_metabolism_enzyme"/>
</dbReference>
<dbReference type="GO" id="GO:0004222">
    <property type="term" value="F:metalloendopeptidase activity"/>
    <property type="evidence" value="ECO:0007669"/>
    <property type="project" value="TreeGrafter"/>
</dbReference>
<proteinExistence type="predicted"/>
<evidence type="ECO:0000313" key="3">
    <source>
        <dbReference type="EMBL" id="KFA90088.1"/>
    </source>
</evidence>
<feature type="chain" id="PRO_5001781608" evidence="1">
    <location>
        <begin position="21"/>
        <end position="301"/>
    </location>
</feature>
<dbReference type="PANTHER" id="PTHR21666:SF285">
    <property type="entry name" value="M23 FAMILY METALLOPEPTIDASE"/>
    <property type="match status" value="1"/>
</dbReference>
<dbReference type="Pfam" id="PF01551">
    <property type="entry name" value="Peptidase_M23"/>
    <property type="match status" value="1"/>
</dbReference>
<dbReference type="PANTHER" id="PTHR21666">
    <property type="entry name" value="PEPTIDASE-RELATED"/>
    <property type="match status" value="1"/>
</dbReference>
<gene>
    <name evidence="3" type="ORF">Q664_30720</name>
</gene>
<feature type="domain" description="M23ase beta-sheet core" evidence="2">
    <location>
        <begin position="185"/>
        <end position="278"/>
    </location>
</feature>
<organism evidence="3 4">
    <name type="scientific">Archangium violaceum Cb vi76</name>
    <dbReference type="NCBI Taxonomy" id="1406225"/>
    <lineage>
        <taxon>Bacteria</taxon>
        <taxon>Pseudomonadati</taxon>
        <taxon>Myxococcota</taxon>
        <taxon>Myxococcia</taxon>
        <taxon>Myxococcales</taxon>
        <taxon>Cystobacterineae</taxon>
        <taxon>Archangiaceae</taxon>
        <taxon>Archangium</taxon>
    </lineage>
</organism>
<dbReference type="SUPFAM" id="SSF51261">
    <property type="entry name" value="Duplicated hybrid motif"/>
    <property type="match status" value="1"/>
</dbReference>
<feature type="signal peptide" evidence="1">
    <location>
        <begin position="1"/>
        <end position="20"/>
    </location>
</feature>
<keyword evidence="1" id="KW-0732">Signal</keyword>
<accession>A0A084SNQ3</accession>
<evidence type="ECO:0000313" key="4">
    <source>
        <dbReference type="Proteomes" id="UP000028547"/>
    </source>
</evidence>
<protein>
    <submittedName>
        <fullName evidence="3">Peptidase M23</fullName>
    </submittedName>
</protein>
<dbReference type="InterPro" id="IPR011055">
    <property type="entry name" value="Dup_hybrid_motif"/>
</dbReference>
<dbReference type="EMBL" id="JPMI01000223">
    <property type="protein sequence ID" value="KFA90088.1"/>
    <property type="molecule type" value="Genomic_DNA"/>
</dbReference>
<name>A0A084SNQ3_9BACT</name>
<comment type="caution">
    <text evidence="3">The sequence shown here is derived from an EMBL/GenBank/DDBJ whole genome shotgun (WGS) entry which is preliminary data.</text>
</comment>
<sequence length="301" mass="32255">MAPLRRLPFLLLALGLSALAAEERPLLSLQPALARPGDPVLVTVRGLTQVPTGTLGERPLRFYPTREGFQALTGLPVELTPGPVPVKVAVPAQGLVAPMELTGTLDVVAAGWPSRTLKVARKFTVKKPAPEVQARMEADKAAFAAAFAQAFAAPVFKDNFAWPRQDKITAPYGDLRTYNGKKQSQHYGTDIRGATGTPVYAANAGTVVMSRDAYASGNTVLVHHGAGLYTAYFHLSAMDVKDGERVERGQLLGKVGATGRVTGPHLHWGVKVDDMWVDGETLLKLDFTGEPAPAVTQRDKE</sequence>
<dbReference type="InterPro" id="IPR016047">
    <property type="entry name" value="M23ase_b-sheet_dom"/>
</dbReference>